<dbReference type="Proteomes" id="UP000185657">
    <property type="component" value="Unassembled WGS sequence"/>
</dbReference>
<evidence type="ECO:0000256" key="1">
    <source>
        <dbReference type="SAM" id="MobiDB-lite"/>
    </source>
</evidence>
<evidence type="ECO:0000313" key="4">
    <source>
        <dbReference type="Proteomes" id="UP000185657"/>
    </source>
</evidence>
<dbReference type="RefSeq" id="WP_066096690.1">
    <property type="nucleotide sequence ID" value="NZ_CP017476.1"/>
</dbReference>
<protein>
    <submittedName>
        <fullName evidence="2">Uncharacterized protein</fullName>
    </submittedName>
</protein>
<evidence type="ECO:0000313" key="5">
    <source>
        <dbReference type="Proteomes" id="UP000185680"/>
    </source>
</evidence>
<accession>A0A167GE49</accession>
<dbReference type="Proteomes" id="UP000185680">
    <property type="component" value="Chromosome"/>
</dbReference>
<dbReference type="EMBL" id="LVWD01000043">
    <property type="protein sequence ID" value="OAD39328.1"/>
    <property type="molecule type" value="Genomic_DNA"/>
</dbReference>
<dbReference type="EMBL" id="CP017476">
    <property type="protein sequence ID" value="AOW11489.1"/>
    <property type="molecule type" value="Genomic_DNA"/>
</dbReference>
<reference evidence="2 5" key="2">
    <citation type="submission" date="2016-10" db="EMBL/GenBank/DDBJ databases">
        <title>Hydorgenophaga sp. LPB0072 isolated from gastropod.</title>
        <authorList>
            <person name="Kim E."/>
            <person name="Yi H."/>
        </authorList>
    </citation>
    <scope>NUCLEOTIDE SEQUENCE [LARGE SCALE GENOMIC DNA]</scope>
    <source>
        <strain evidence="2 5">LPB0072</strain>
    </source>
</reference>
<feature type="region of interest" description="Disordered" evidence="1">
    <location>
        <begin position="111"/>
        <end position="136"/>
    </location>
</feature>
<reference evidence="3 4" key="1">
    <citation type="submission" date="2016-02" db="EMBL/GenBank/DDBJ databases">
        <title>Draft genome sequence of Hydrogenophaga sp. LPB0072.</title>
        <authorList>
            <person name="Shin S.-K."/>
            <person name="Yi H."/>
        </authorList>
    </citation>
    <scope>NUCLEOTIDE SEQUENCE [LARGE SCALE GENOMIC DNA]</scope>
    <source>
        <strain evidence="3 4">LPB0072</strain>
    </source>
</reference>
<dbReference type="KEGG" id="hyl:LPB072_00040"/>
<evidence type="ECO:0000313" key="3">
    <source>
        <dbReference type="EMBL" id="OAD39328.1"/>
    </source>
</evidence>
<gene>
    <name evidence="2" type="ORF">LPB072_00040</name>
    <name evidence="3" type="ORF">LPB72_22315</name>
</gene>
<feature type="compositionally biased region" description="Basic and acidic residues" evidence="1">
    <location>
        <begin position="111"/>
        <end position="129"/>
    </location>
</feature>
<organism evidence="2 5">
    <name type="scientific">Hydrogenophaga crassostreae</name>
    <dbReference type="NCBI Taxonomy" id="1763535"/>
    <lineage>
        <taxon>Bacteria</taxon>
        <taxon>Pseudomonadati</taxon>
        <taxon>Pseudomonadota</taxon>
        <taxon>Betaproteobacteria</taxon>
        <taxon>Burkholderiales</taxon>
        <taxon>Comamonadaceae</taxon>
        <taxon>Hydrogenophaga</taxon>
    </lineage>
</organism>
<keyword evidence="4" id="KW-1185">Reference proteome</keyword>
<dbReference type="AlphaFoldDB" id="A0A167GE49"/>
<sequence>MSNEKEQLAPLPIYGKKPSLPGLYLGLFHGRNEPREEMEDWGFDGPMIGPLKWFHTTYACTLRIAFERGEDSKRYFGTHQTEQFLTLDGDLLVFEGKYYGDWTAYKVDPEDCDRPKDSFRKDQRLDRHRSNSSCAD</sequence>
<proteinExistence type="predicted"/>
<dbReference type="STRING" id="1763535.LPB072_00040"/>
<dbReference type="OrthoDB" id="5639126at2"/>
<evidence type="ECO:0000313" key="2">
    <source>
        <dbReference type="EMBL" id="AOW11489.1"/>
    </source>
</evidence>
<name>A0A167GE49_9BURK</name>